<dbReference type="KEGG" id="mtar:DF168_02021"/>
<dbReference type="InterPro" id="IPR036876">
    <property type="entry name" value="UVR_dom_sf"/>
</dbReference>
<dbReference type="GO" id="GO:1990169">
    <property type="term" value="P:stress response to copper ion"/>
    <property type="evidence" value="ECO:0007669"/>
    <property type="project" value="TreeGrafter"/>
</dbReference>
<keyword evidence="1" id="KW-0742">SOS response</keyword>
<sequence>MIWANDLLDGYMPGGNDGAEKGKTASVYVSFIQGGSLKSAAFYWDDAEEAGLFDEHVYDLLDTIEGTPKKMPGRVADGISCSTCGFTLEALEEQGRLGCPQCYKTFGCIILPLLRKLHSGIEHMGKLPRKAQVDQVVNERILGLKFRMETAVSMERYEEAARFRDEIREIKERL</sequence>
<dbReference type="AlphaFoldDB" id="A0A2Z4AF40"/>
<evidence type="ECO:0000313" key="3">
    <source>
        <dbReference type="EMBL" id="AWT60801.1"/>
    </source>
</evidence>
<dbReference type="GO" id="GO:0050897">
    <property type="term" value="F:cobalt ion binding"/>
    <property type="evidence" value="ECO:0007669"/>
    <property type="project" value="TreeGrafter"/>
</dbReference>
<dbReference type="InterPro" id="IPR025542">
    <property type="entry name" value="YacH"/>
</dbReference>
<gene>
    <name evidence="3" type="primary">mcsA_2</name>
    <name evidence="3" type="ORF">DF168_02021</name>
</gene>
<dbReference type="SUPFAM" id="SSF46600">
    <property type="entry name" value="C-terminal UvrC-binding domain of UvrB"/>
    <property type="match status" value="1"/>
</dbReference>
<proteinExistence type="predicted"/>
<reference evidence="3 4" key="1">
    <citation type="submission" date="2018-06" db="EMBL/GenBank/DDBJ databases">
        <title>Draft Genome Sequence of a Novel Marine Bacterium Related to the Verrucomicrobia.</title>
        <authorList>
            <person name="Vosseberg J."/>
            <person name="Martijn J."/>
            <person name="Ettema T.J.G."/>
        </authorList>
    </citation>
    <scope>NUCLEOTIDE SEQUENCE [LARGE SCALE GENOMIC DNA]</scope>
    <source>
        <strain evidence="3">TARA_B100001123</strain>
    </source>
</reference>
<protein>
    <submittedName>
        <fullName evidence="3">Protein-arginine kinase activator protein</fullName>
    </submittedName>
</protein>
<feature type="domain" description="UVR" evidence="2">
    <location>
        <begin position="138"/>
        <end position="173"/>
    </location>
</feature>
<keyword evidence="3" id="KW-0418">Kinase</keyword>
<evidence type="ECO:0000313" key="4">
    <source>
        <dbReference type="Proteomes" id="UP000247465"/>
    </source>
</evidence>
<dbReference type="GO" id="GO:0016301">
    <property type="term" value="F:kinase activity"/>
    <property type="evidence" value="ECO:0007669"/>
    <property type="project" value="UniProtKB-KW"/>
</dbReference>
<dbReference type="GO" id="GO:0046870">
    <property type="term" value="F:cadmium ion binding"/>
    <property type="evidence" value="ECO:0007669"/>
    <property type="project" value="TreeGrafter"/>
</dbReference>
<dbReference type="InterPro" id="IPR001943">
    <property type="entry name" value="UVR_dom"/>
</dbReference>
<keyword evidence="1" id="KW-0227">DNA damage</keyword>
<dbReference type="GO" id="GO:1990170">
    <property type="term" value="P:stress response to cadmium ion"/>
    <property type="evidence" value="ECO:0007669"/>
    <property type="project" value="TreeGrafter"/>
</dbReference>
<dbReference type="GO" id="GO:0009432">
    <property type="term" value="P:SOS response"/>
    <property type="evidence" value="ECO:0007669"/>
    <property type="project" value="UniProtKB-KW"/>
</dbReference>
<organism evidence="3 4">
    <name type="scientific">Candidatus Moanibacter tarae</name>
    <dbReference type="NCBI Taxonomy" id="2200854"/>
    <lineage>
        <taxon>Bacteria</taxon>
        <taxon>Pseudomonadati</taxon>
        <taxon>Verrucomicrobiota</taxon>
        <taxon>Opitutia</taxon>
        <taxon>Puniceicoccales</taxon>
        <taxon>Puniceicoccales incertae sedis</taxon>
        <taxon>Candidatus Moanibacter</taxon>
    </lineage>
</organism>
<keyword evidence="3" id="KW-0808">Transferase</keyword>
<dbReference type="Pfam" id="PF02151">
    <property type="entry name" value="UVR"/>
    <property type="match status" value="1"/>
</dbReference>
<dbReference type="EMBL" id="CP029803">
    <property type="protein sequence ID" value="AWT60801.1"/>
    <property type="molecule type" value="Genomic_DNA"/>
</dbReference>
<evidence type="ECO:0000259" key="2">
    <source>
        <dbReference type="PROSITE" id="PS50151"/>
    </source>
</evidence>
<accession>A0A2Z4AF40</accession>
<dbReference type="GO" id="GO:0005507">
    <property type="term" value="F:copper ion binding"/>
    <property type="evidence" value="ECO:0007669"/>
    <property type="project" value="TreeGrafter"/>
</dbReference>
<dbReference type="Proteomes" id="UP000247465">
    <property type="component" value="Chromosome"/>
</dbReference>
<name>A0A2Z4AF40_9BACT</name>
<dbReference type="PANTHER" id="PTHR38430:SF1">
    <property type="entry name" value="PROTEIN-ARGININE KINASE ACTIVATOR PROTEIN"/>
    <property type="match status" value="1"/>
</dbReference>
<evidence type="ECO:0000256" key="1">
    <source>
        <dbReference type="ARBA" id="ARBA00023236"/>
    </source>
</evidence>
<dbReference type="PROSITE" id="PS50151">
    <property type="entry name" value="UVR"/>
    <property type="match status" value="1"/>
</dbReference>
<dbReference type="GO" id="GO:0008270">
    <property type="term" value="F:zinc ion binding"/>
    <property type="evidence" value="ECO:0007669"/>
    <property type="project" value="TreeGrafter"/>
</dbReference>
<dbReference type="PANTHER" id="PTHR38430">
    <property type="entry name" value="PROTEIN-ARGININE KINASE ACTIVATOR PROTEIN"/>
    <property type="match status" value="1"/>
</dbReference>